<feature type="region of interest" description="Disordered" evidence="1">
    <location>
        <begin position="1"/>
        <end position="51"/>
    </location>
</feature>
<organism evidence="2 3">
    <name type="scientific">Fusarium sarcochroum</name>
    <dbReference type="NCBI Taxonomy" id="1208366"/>
    <lineage>
        <taxon>Eukaryota</taxon>
        <taxon>Fungi</taxon>
        <taxon>Dikarya</taxon>
        <taxon>Ascomycota</taxon>
        <taxon>Pezizomycotina</taxon>
        <taxon>Sordariomycetes</taxon>
        <taxon>Hypocreomycetidae</taxon>
        <taxon>Hypocreales</taxon>
        <taxon>Nectriaceae</taxon>
        <taxon>Fusarium</taxon>
        <taxon>Fusarium lateritium species complex</taxon>
    </lineage>
</organism>
<name>A0A8H4U5F6_9HYPO</name>
<protein>
    <submittedName>
        <fullName evidence="2">Uncharacterized protein</fullName>
    </submittedName>
</protein>
<dbReference type="Proteomes" id="UP000622797">
    <property type="component" value="Unassembled WGS sequence"/>
</dbReference>
<accession>A0A8H4U5F6</accession>
<evidence type="ECO:0000256" key="1">
    <source>
        <dbReference type="SAM" id="MobiDB-lite"/>
    </source>
</evidence>
<dbReference type="EMBL" id="JABEXW010000147">
    <property type="protein sequence ID" value="KAF4969879.1"/>
    <property type="molecule type" value="Genomic_DNA"/>
</dbReference>
<proteinExistence type="predicted"/>
<sequence>MDINKILNPEDEDRGAQQSSSQTFAGQVQPSQVEQQASISSAPNASGNQTTSVNLSRKYCLFCTAPTGTGDLRCNACEQKRRVEGYNPEDLYCAGCTTPIPPKFHFCEECSKRKSVSREATRRAERKQQGTCLYCVNPVVEGLVMCQECRETRNTNKSADQGRRKRTAQNELCVRCWKHPTASPASAMCEGCLNQVRS</sequence>
<reference evidence="2" key="1">
    <citation type="journal article" date="2020" name="BMC Genomics">
        <title>Correction to: Identification and distribution of gene clusters required for synthesis of sphingolipid metabolism inhibitors in diverse species of the filamentous fungus Fusarium.</title>
        <authorList>
            <person name="Kim H.S."/>
            <person name="Lohmar J.M."/>
            <person name="Busman M."/>
            <person name="Brown D.W."/>
            <person name="Naumann T.A."/>
            <person name="Divon H.H."/>
            <person name="Lysoe E."/>
            <person name="Uhlig S."/>
            <person name="Proctor R.H."/>
        </authorList>
    </citation>
    <scope>NUCLEOTIDE SEQUENCE</scope>
    <source>
        <strain evidence="2">NRRL 20472</strain>
    </source>
</reference>
<reference evidence="2" key="2">
    <citation type="submission" date="2020-05" db="EMBL/GenBank/DDBJ databases">
        <authorList>
            <person name="Kim H.-S."/>
            <person name="Proctor R.H."/>
            <person name="Brown D.W."/>
        </authorList>
    </citation>
    <scope>NUCLEOTIDE SEQUENCE</scope>
    <source>
        <strain evidence="2">NRRL 20472</strain>
    </source>
</reference>
<evidence type="ECO:0000313" key="3">
    <source>
        <dbReference type="Proteomes" id="UP000622797"/>
    </source>
</evidence>
<dbReference type="AlphaFoldDB" id="A0A8H4U5F6"/>
<comment type="caution">
    <text evidence="2">The sequence shown here is derived from an EMBL/GenBank/DDBJ whole genome shotgun (WGS) entry which is preliminary data.</text>
</comment>
<feature type="compositionally biased region" description="Polar residues" evidence="1">
    <location>
        <begin position="16"/>
        <end position="51"/>
    </location>
</feature>
<gene>
    <name evidence="2" type="ORF">FSARC_2974</name>
</gene>
<keyword evidence="3" id="KW-1185">Reference proteome</keyword>
<evidence type="ECO:0000313" key="2">
    <source>
        <dbReference type="EMBL" id="KAF4969879.1"/>
    </source>
</evidence>